<dbReference type="EMBL" id="NIPR01000064">
    <property type="protein sequence ID" value="PMD67797.1"/>
    <property type="molecule type" value="Genomic_DNA"/>
</dbReference>
<proteinExistence type="inferred from homology"/>
<dbReference type="OrthoDB" id="7626281at2"/>
<feature type="transmembrane region" description="Helical" evidence="13">
    <location>
        <begin position="110"/>
        <end position="128"/>
    </location>
</feature>
<evidence type="ECO:0000256" key="1">
    <source>
        <dbReference type="ARBA" id="ARBA00004141"/>
    </source>
</evidence>
<accession>A0A2N7AR19</accession>
<keyword evidence="5 13" id="KW-0812">Transmembrane</keyword>
<evidence type="ECO:0000256" key="3">
    <source>
        <dbReference type="ARBA" id="ARBA00022448"/>
    </source>
</evidence>
<evidence type="ECO:0000256" key="9">
    <source>
        <dbReference type="ARBA" id="ARBA00023065"/>
    </source>
</evidence>
<feature type="transmembrane region" description="Helical" evidence="13">
    <location>
        <begin position="41"/>
        <end position="60"/>
    </location>
</feature>
<name>A0A2N7AR19_9LACO</name>
<keyword evidence="15" id="KW-1185">Reference proteome</keyword>
<dbReference type="RefSeq" id="WP_102197247.1">
    <property type="nucleotide sequence ID" value="NZ_NIPR01000064.1"/>
</dbReference>
<evidence type="ECO:0000256" key="13">
    <source>
        <dbReference type="SAM" id="Phobius"/>
    </source>
</evidence>
<reference evidence="14 15" key="1">
    <citation type="submission" date="2017-05" db="EMBL/GenBank/DDBJ databases">
        <title>Lactobacillus nurukis nov., sp. nov., isolated from nuruk.</title>
        <authorList>
            <person name="Kim S.-J."/>
        </authorList>
    </citation>
    <scope>NUCLEOTIDE SEQUENCE [LARGE SCALE GENOMIC DNA]</scope>
    <source>
        <strain evidence="14 15">SYF10-1a</strain>
    </source>
</reference>
<dbReference type="Pfam" id="PF06736">
    <property type="entry name" value="TMEM175"/>
    <property type="match status" value="1"/>
</dbReference>
<evidence type="ECO:0000256" key="10">
    <source>
        <dbReference type="ARBA" id="ARBA00023136"/>
    </source>
</evidence>
<protein>
    <recommendedName>
        <fullName evidence="16">DUF1211 domain-containing protein</fullName>
    </recommendedName>
</protein>
<dbReference type="AlphaFoldDB" id="A0A2N7AR19"/>
<evidence type="ECO:0000256" key="8">
    <source>
        <dbReference type="ARBA" id="ARBA00022989"/>
    </source>
</evidence>
<keyword evidence="8 13" id="KW-1133">Transmembrane helix</keyword>
<evidence type="ECO:0000256" key="12">
    <source>
        <dbReference type="ARBA" id="ARBA00034430"/>
    </source>
</evidence>
<feature type="transmembrane region" description="Helical" evidence="13">
    <location>
        <begin position="12"/>
        <end position="29"/>
    </location>
</feature>
<dbReference type="GO" id="GO:0005267">
    <property type="term" value="F:potassium channel activity"/>
    <property type="evidence" value="ECO:0007669"/>
    <property type="project" value="UniProtKB-KW"/>
</dbReference>
<dbReference type="GO" id="GO:0015252">
    <property type="term" value="F:proton channel activity"/>
    <property type="evidence" value="ECO:0007669"/>
    <property type="project" value="InterPro"/>
</dbReference>
<comment type="subcellular location">
    <subcellularLocation>
        <location evidence="1">Membrane</location>
        <topology evidence="1">Multi-pass membrane protein</topology>
    </subcellularLocation>
</comment>
<feature type="transmembrane region" description="Helical" evidence="13">
    <location>
        <begin position="81"/>
        <end position="98"/>
    </location>
</feature>
<dbReference type="GO" id="GO:0016020">
    <property type="term" value="C:membrane"/>
    <property type="evidence" value="ECO:0007669"/>
    <property type="project" value="UniProtKB-SubCell"/>
</dbReference>
<evidence type="ECO:0000256" key="6">
    <source>
        <dbReference type="ARBA" id="ARBA00022826"/>
    </source>
</evidence>
<feature type="transmembrane region" description="Helical" evidence="13">
    <location>
        <begin position="149"/>
        <end position="167"/>
    </location>
</feature>
<gene>
    <name evidence="14" type="ORF">CBP76_12785</name>
</gene>
<evidence type="ECO:0000313" key="15">
    <source>
        <dbReference type="Proteomes" id="UP000235649"/>
    </source>
</evidence>
<evidence type="ECO:0008006" key="16">
    <source>
        <dbReference type="Google" id="ProtNLM"/>
    </source>
</evidence>
<evidence type="ECO:0000313" key="14">
    <source>
        <dbReference type="EMBL" id="PMD67797.1"/>
    </source>
</evidence>
<evidence type="ECO:0000256" key="5">
    <source>
        <dbReference type="ARBA" id="ARBA00022692"/>
    </source>
</evidence>
<comment type="caution">
    <text evidence="14">The sequence shown here is derived from an EMBL/GenBank/DDBJ whole genome shotgun (WGS) entry which is preliminary data.</text>
</comment>
<organism evidence="14 15">
    <name type="scientific">Companilactobacillus nuruki</name>
    <dbReference type="NCBI Taxonomy" id="1993540"/>
    <lineage>
        <taxon>Bacteria</taxon>
        <taxon>Bacillati</taxon>
        <taxon>Bacillota</taxon>
        <taxon>Bacilli</taxon>
        <taxon>Lactobacillales</taxon>
        <taxon>Lactobacillaceae</taxon>
        <taxon>Companilactobacillus</taxon>
    </lineage>
</organism>
<comment type="catalytic activity">
    <reaction evidence="12">
        <text>K(+)(in) = K(+)(out)</text>
        <dbReference type="Rhea" id="RHEA:29463"/>
        <dbReference type="ChEBI" id="CHEBI:29103"/>
    </reaction>
</comment>
<evidence type="ECO:0000256" key="2">
    <source>
        <dbReference type="ARBA" id="ARBA00006920"/>
    </source>
</evidence>
<keyword evidence="4" id="KW-0633">Potassium transport</keyword>
<keyword evidence="9" id="KW-0406">Ion transport</keyword>
<dbReference type="PANTHER" id="PTHR31462:SF5">
    <property type="entry name" value="ENDOSOMAL_LYSOSOMAL PROTON CHANNEL TMEM175"/>
    <property type="match status" value="1"/>
</dbReference>
<keyword evidence="11" id="KW-0407">Ion channel</keyword>
<sequence>MKKIKERFDAFTDAILAIIITIIVLELPIEVVNNQVNYRSLFSAIGIYAVSFCFVANVWFEHTTIFNELNEVNNQVMVQDIFMIFLVSLLPTFTKLMINDTNKQTVTLYGLLYLIITVTIRGIAKSVIHQKYHDKDEMAKVYIYIYGQHNWENGALIILIIILGIFYPKMSSILFITVPVRSFISNVGKDQAAEGMENLSLQGQSGFMKLSISQRREFIRFVRKYVAESQQHPNKETWEEFLSEGSKKFGMNREELATWFSQNGKQFYRHRKAKR</sequence>
<evidence type="ECO:0000256" key="11">
    <source>
        <dbReference type="ARBA" id="ARBA00023303"/>
    </source>
</evidence>
<keyword evidence="3" id="KW-0813">Transport</keyword>
<evidence type="ECO:0000256" key="7">
    <source>
        <dbReference type="ARBA" id="ARBA00022958"/>
    </source>
</evidence>
<comment type="similarity">
    <text evidence="2">Belongs to the TMEM175 family.</text>
</comment>
<dbReference type="InterPro" id="IPR010617">
    <property type="entry name" value="TMEM175-like"/>
</dbReference>
<dbReference type="PANTHER" id="PTHR31462">
    <property type="entry name" value="ENDOSOMAL/LYSOSOMAL POTASSIUM CHANNEL TMEM175"/>
    <property type="match status" value="1"/>
</dbReference>
<keyword evidence="10 13" id="KW-0472">Membrane</keyword>
<keyword evidence="6" id="KW-0631">Potassium channel</keyword>
<keyword evidence="7" id="KW-0630">Potassium</keyword>
<dbReference type="Proteomes" id="UP000235649">
    <property type="component" value="Unassembled WGS sequence"/>
</dbReference>
<evidence type="ECO:0000256" key="4">
    <source>
        <dbReference type="ARBA" id="ARBA00022538"/>
    </source>
</evidence>